<proteinExistence type="predicted"/>
<reference evidence="2 3" key="1">
    <citation type="journal article" date="2021" name="Elife">
        <title>Chloroplast acquisition without the gene transfer in kleptoplastic sea slugs, Plakobranchus ocellatus.</title>
        <authorList>
            <person name="Maeda T."/>
            <person name="Takahashi S."/>
            <person name="Yoshida T."/>
            <person name="Shimamura S."/>
            <person name="Takaki Y."/>
            <person name="Nagai Y."/>
            <person name="Toyoda A."/>
            <person name="Suzuki Y."/>
            <person name="Arimoto A."/>
            <person name="Ishii H."/>
            <person name="Satoh N."/>
            <person name="Nishiyama T."/>
            <person name="Hasebe M."/>
            <person name="Maruyama T."/>
            <person name="Minagawa J."/>
            <person name="Obokata J."/>
            <person name="Shigenobu S."/>
        </authorList>
    </citation>
    <scope>NUCLEOTIDE SEQUENCE [LARGE SCALE GENOMIC DNA]</scope>
</reference>
<gene>
    <name evidence="2" type="ORF">PoB_005401000</name>
</gene>
<keyword evidence="3" id="KW-1185">Reference proteome</keyword>
<dbReference type="InterPro" id="IPR050874">
    <property type="entry name" value="Diverse_PLD-related"/>
</dbReference>
<dbReference type="PANTHER" id="PTHR10185">
    <property type="entry name" value="PHOSPHOLIPASE D - RELATED"/>
    <property type="match status" value="1"/>
</dbReference>
<feature type="signal peptide" evidence="1">
    <location>
        <begin position="1"/>
        <end position="27"/>
    </location>
</feature>
<name>A0AAV4C499_9GAST</name>
<feature type="chain" id="PRO_5043966064" evidence="1">
    <location>
        <begin position="28"/>
        <end position="114"/>
    </location>
</feature>
<comment type="caution">
    <text evidence="2">The sequence shown here is derived from an EMBL/GenBank/DDBJ whole genome shotgun (WGS) entry which is preliminary data.</text>
</comment>
<protein>
    <submittedName>
        <fullName evidence="2">Phospholipase d3</fullName>
    </submittedName>
</protein>
<dbReference type="Proteomes" id="UP000735302">
    <property type="component" value="Unassembled WGS sequence"/>
</dbReference>
<accession>A0AAV4C499</accession>
<dbReference type="AlphaFoldDB" id="A0AAV4C499"/>
<organism evidence="2 3">
    <name type="scientific">Plakobranchus ocellatus</name>
    <dbReference type="NCBI Taxonomy" id="259542"/>
    <lineage>
        <taxon>Eukaryota</taxon>
        <taxon>Metazoa</taxon>
        <taxon>Spiralia</taxon>
        <taxon>Lophotrochozoa</taxon>
        <taxon>Mollusca</taxon>
        <taxon>Gastropoda</taxon>
        <taxon>Heterobranchia</taxon>
        <taxon>Euthyneura</taxon>
        <taxon>Panpulmonata</taxon>
        <taxon>Sacoglossa</taxon>
        <taxon>Placobranchoidea</taxon>
        <taxon>Plakobranchidae</taxon>
        <taxon>Plakobranchus</taxon>
    </lineage>
</organism>
<evidence type="ECO:0000313" key="2">
    <source>
        <dbReference type="EMBL" id="GFO27505.1"/>
    </source>
</evidence>
<evidence type="ECO:0000313" key="3">
    <source>
        <dbReference type="Proteomes" id="UP000735302"/>
    </source>
</evidence>
<keyword evidence="1" id="KW-0732">Signal</keyword>
<evidence type="ECO:0000256" key="1">
    <source>
        <dbReference type="SAM" id="SignalP"/>
    </source>
</evidence>
<dbReference type="PANTHER" id="PTHR10185:SF17">
    <property type="entry name" value="GM01519P-RELATED"/>
    <property type="match status" value="1"/>
</dbReference>
<sequence>MGVAPDNMLLKLLFTILIHQKIQQTAAFYGVNSYGFTEQFKCAETCKFTITESIPENLTYPASAPRMMSTYKAHKRLLERVQSSLYLASCYWTLRGNDTPPYHDYSSYEVTNDG</sequence>
<dbReference type="EMBL" id="BLXT01005922">
    <property type="protein sequence ID" value="GFO27505.1"/>
    <property type="molecule type" value="Genomic_DNA"/>
</dbReference>